<dbReference type="Proteomes" id="UP000323454">
    <property type="component" value="Unassembled WGS sequence"/>
</dbReference>
<dbReference type="Gene3D" id="1.20.1540.10">
    <property type="entry name" value="Rhomboid-like"/>
    <property type="match status" value="1"/>
</dbReference>
<comment type="subcellular location">
    <subcellularLocation>
        <location evidence="1">Membrane</location>
        <topology evidence="1">Multi-pass membrane protein</topology>
    </subcellularLocation>
</comment>
<feature type="transmembrane region" description="Helical" evidence="5">
    <location>
        <begin position="33"/>
        <end position="54"/>
    </location>
</feature>
<feature type="transmembrane region" description="Helical" evidence="5">
    <location>
        <begin position="187"/>
        <end position="204"/>
    </location>
</feature>
<evidence type="ECO:0000256" key="4">
    <source>
        <dbReference type="ARBA" id="ARBA00023136"/>
    </source>
</evidence>
<keyword evidence="7" id="KW-0378">Hydrolase</keyword>
<sequence length="255" mass="26490">MSRRNPAQSAFRGGALPGETLPMNNKVSLLRRFPVVAVVVFAVTATTSVAQFFVTGMLTSLQRDADRISAGQWWRPVTSMFVQDGGVAGTVFNLATLLLIGAIAEQLVSRPRWLVGYFGGGLVGESAGALGWQPVGGGNSVAVNGLAGVVIVCLLTRRGAPDQLTQTAALLVSLYAVVEVLSTFHNALAVPIGCAVCVAGFNVLRARNTTLAIRIATVLAPLCAVFLLARTDIHGAALTGGLVIGAISLAVARRR</sequence>
<evidence type="ECO:0000259" key="6">
    <source>
        <dbReference type="Pfam" id="PF01694"/>
    </source>
</evidence>
<protein>
    <submittedName>
        <fullName evidence="7">Rhomboid family intramembrane serine protease</fullName>
    </submittedName>
</protein>
<evidence type="ECO:0000256" key="2">
    <source>
        <dbReference type="ARBA" id="ARBA00022692"/>
    </source>
</evidence>
<dbReference type="InterPro" id="IPR022764">
    <property type="entry name" value="Peptidase_S54_rhomboid_dom"/>
</dbReference>
<dbReference type="AlphaFoldDB" id="A0A5B2XFU5"/>
<evidence type="ECO:0000313" key="8">
    <source>
        <dbReference type="Proteomes" id="UP000323454"/>
    </source>
</evidence>
<dbReference type="GO" id="GO:0004252">
    <property type="term" value="F:serine-type endopeptidase activity"/>
    <property type="evidence" value="ECO:0007669"/>
    <property type="project" value="InterPro"/>
</dbReference>
<keyword evidence="7" id="KW-0645">Protease</keyword>
<feature type="transmembrane region" description="Helical" evidence="5">
    <location>
        <begin position="235"/>
        <end position="252"/>
    </location>
</feature>
<accession>A0A5B2XFU5</accession>
<dbReference type="InterPro" id="IPR035952">
    <property type="entry name" value="Rhomboid-like_sf"/>
</dbReference>
<feature type="transmembrane region" description="Helical" evidence="5">
    <location>
        <begin position="211"/>
        <end position="229"/>
    </location>
</feature>
<reference evidence="7 8" key="2">
    <citation type="submission" date="2019-09" db="EMBL/GenBank/DDBJ databases">
        <authorList>
            <person name="Jin C."/>
        </authorList>
    </citation>
    <scope>NUCLEOTIDE SEQUENCE [LARGE SCALE GENOMIC DNA]</scope>
    <source>
        <strain evidence="7 8">AN110305</strain>
    </source>
</reference>
<dbReference type="EMBL" id="VUOB01000022">
    <property type="protein sequence ID" value="KAA2262203.1"/>
    <property type="molecule type" value="Genomic_DNA"/>
</dbReference>
<feature type="transmembrane region" description="Helical" evidence="5">
    <location>
        <begin position="85"/>
        <end position="104"/>
    </location>
</feature>
<dbReference type="Pfam" id="PF01694">
    <property type="entry name" value="Rhomboid"/>
    <property type="match status" value="1"/>
</dbReference>
<keyword evidence="4 5" id="KW-0472">Membrane</keyword>
<evidence type="ECO:0000313" key="7">
    <source>
        <dbReference type="EMBL" id="KAA2262203.1"/>
    </source>
</evidence>
<evidence type="ECO:0000256" key="1">
    <source>
        <dbReference type="ARBA" id="ARBA00004141"/>
    </source>
</evidence>
<name>A0A5B2XFU5_9PSEU</name>
<keyword evidence="2 5" id="KW-0812">Transmembrane</keyword>
<keyword evidence="8" id="KW-1185">Reference proteome</keyword>
<gene>
    <name evidence="7" type="ORF">F0L68_12975</name>
</gene>
<proteinExistence type="predicted"/>
<reference evidence="7 8" key="1">
    <citation type="submission" date="2019-09" db="EMBL/GenBank/DDBJ databases">
        <title>Goodfellowia gen. nov., a new genus of the Pseudonocardineae related to Actinoalloteichus, containing Goodfellowia coeruleoviolacea gen. nov., comb. nov. gen. nov., comb. nov.</title>
        <authorList>
            <person name="Labeda D."/>
        </authorList>
    </citation>
    <scope>NUCLEOTIDE SEQUENCE [LARGE SCALE GENOMIC DNA]</scope>
    <source>
        <strain evidence="7 8">AN110305</strain>
    </source>
</reference>
<dbReference type="OrthoDB" id="3390953at2"/>
<comment type="caution">
    <text evidence="7">The sequence shown here is derived from an EMBL/GenBank/DDBJ whole genome shotgun (WGS) entry which is preliminary data.</text>
</comment>
<feature type="transmembrane region" description="Helical" evidence="5">
    <location>
        <begin position="113"/>
        <end position="132"/>
    </location>
</feature>
<organism evidence="7 8">
    <name type="scientific">Solihabitans fulvus</name>
    <dbReference type="NCBI Taxonomy" id="1892852"/>
    <lineage>
        <taxon>Bacteria</taxon>
        <taxon>Bacillati</taxon>
        <taxon>Actinomycetota</taxon>
        <taxon>Actinomycetes</taxon>
        <taxon>Pseudonocardiales</taxon>
        <taxon>Pseudonocardiaceae</taxon>
        <taxon>Solihabitans</taxon>
    </lineage>
</organism>
<keyword evidence="3 5" id="KW-1133">Transmembrane helix</keyword>
<dbReference type="SUPFAM" id="SSF144091">
    <property type="entry name" value="Rhomboid-like"/>
    <property type="match status" value="1"/>
</dbReference>
<dbReference type="GO" id="GO:0006508">
    <property type="term" value="P:proteolysis"/>
    <property type="evidence" value="ECO:0007669"/>
    <property type="project" value="UniProtKB-KW"/>
</dbReference>
<evidence type="ECO:0000256" key="3">
    <source>
        <dbReference type="ARBA" id="ARBA00022989"/>
    </source>
</evidence>
<dbReference type="GO" id="GO:0016020">
    <property type="term" value="C:membrane"/>
    <property type="evidence" value="ECO:0007669"/>
    <property type="project" value="UniProtKB-SubCell"/>
</dbReference>
<feature type="domain" description="Peptidase S54 rhomboid" evidence="6">
    <location>
        <begin position="71"/>
        <end position="184"/>
    </location>
</feature>
<evidence type="ECO:0000256" key="5">
    <source>
        <dbReference type="SAM" id="Phobius"/>
    </source>
</evidence>